<organism evidence="1 2">
    <name type="scientific">Crateriforma conspicua</name>
    <dbReference type="NCBI Taxonomy" id="2527996"/>
    <lineage>
        <taxon>Bacteria</taxon>
        <taxon>Pseudomonadati</taxon>
        <taxon>Planctomycetota</taxon>
        <taxon>Planctomycetia</taxon>
        <taxon>Planctomycetales</taxon>
        <taxon>Planctomycetaceae</taxon>
        <taxon>Crateriforma</taxon>
    </lineage>
</organism>
<evidence type="ECO:0000313" key="2">
    <source>
        <dbReference type="Proteomes" id="UP000317238"/>
    </source>
</evidence>
<reference evidence="1 2" key="1">
    <citation type="submission" date="2019-02" db="EMBL/GenBank/DDBJ databases">
        <title>Deep-cultivation of Planctomycetes and their phenomic and genomic characterization uncovers novel biology.</title>
        <authorList>
            <person name="Wiegand S."/>
            <person name="Jogler M."/>
            <person name="Boedeker C."/>
            <person name="Pinto D."/>
            <person name="Vollmers J."/>
            <person name="Rivas-Marin E."/>
            <person name="Kohn T."/>
            <person name="Peeters S.H."/>
            <person name="Heuer A."/>
            <person name="Rast P."/>
            <person name="Oberbeckmann S."/>
            <person name="Bunk B."/>
            <person name="Jeske O."/>
            <person name="Meyerdierks A."/>
            <person name="Storesund J.E."/>
            <person name="Kallscheuer N."/>
            <person name="Luecker S."/>
            <person name="Lage O.M."/>
            <person name="Pohl T."/>
            <person name="Merkel B.J."/>
            <person name="Hornburger P."/>
            <person name="Mueller R.-W."/>
            <person name="Bruemmer F."/>
            <person name="Labrenz M."/>
            <person name="Spormann A.M."/>
            <person name="Op Den Camp H."/>
            <person name="Overmann J."/>
            <person name="Amann R."/>
            <person name="Jetten M.S.M."/>
            <person name="Mascher T."/>
            <person name="Medema M.H."/>
            <person name="Devos D.P."/>
            <person name="Kaster A.-K."/>
            <person name="Ovreas L."/>
            <person name="Rohde M."/>
            <person name="Galperin M.Y."/>
            <person name="Jogler C."/>
        </authorList>
    </citation>
    <scope>NUCLEOTIDE SEQUENCE [LARGE SCALE GENOMIC DNA]</scope>
    <source>
        <strain evidence="1 2">Pan14r</strain>
    </source>
</reference>
<dbReference type="AlphaFoldDB" id="A0A5C5Y5M5"/>
<dbReference type="EMBL" id="SJPL01000001">
    <property type="protein sequence ID" value="TWT70229.1"/>
    <property type="molecule type" value="Genomic_DNA"/>
</dbReference>
<comment type="caution">
    <text evidence="1">The sequence shown here is derived from an EMBL/GenBank/DDBJ whole genome shotgun (WGS) entry which is preliminary data.</text>
</comment>
<keyword evidence="2" id="KW-1185">Reference proteome</keyword>
<evidence type="ECO:0000313" key="1">
    <source>
        <dbReference type="EMBL" id="TWT70229.1"/>
    </source>
</evidence>
<accession>A0A5C5Y5M5</accession>
<sequence>MTFVRCFLFAAAVLSTFRSVSSEDIYYSLPSAECYDLTSVSTCYDLFPDLPVYILLNDHESGCSGHSCGPGSGYDCSDEYAWEELRDVEVVDGNYYGYGVADKVDWRTCGRLHRCECVGNFVDGFWVQTCAEEVDGYRVPLLNDSWCEIDDYGY</sequence>
<proteinExistence type="predicted"/>
<dbReference type="Proteomes" id="UP000317238">
    <property type="component" value="Unassembled WGS sequence"/>
</dbReference>
<name>A0A5C5Y5M5_9PLAN</name>
<protein>
    <submittedName>
        <fullName evidence="1">Uncharacterized protein</fullName>
    </submittedName>
</protein>
<gene>
    <name evidence="1" type="ORF">Pan14r_25300</name>
</gene>